<feature type="repeat" description="WD" evidence="1">
    <location>
        <begin position="634"/>
        <end position="665"/>
    </location>
</feature>
<keyword evidence="3" id="KW-1185">Reference proteome</keyword>
<reference evidence="2 3" key="1">
    <citation type="journal article" date="2023" name="bioRxiv">
        <title>An intranuclear bacterial parasite of deep-sea mussels expresses apoptosis inhibitors acquired from its host.</title>
        <authorList>
            <person name="Gonzalez Porras M.A."/>
            <person name="Assie A."/>
            <person name="Tietjen M."/>
            <person name="Violette M."/>
            <person name="Kleiner M."/>
            <person name="Gruber-Vodicka H."/>
            <person name="Dubilier N."/>
            <person name="Leisch N."/>
        </authorList>
    </citation>
    <scope>NUCLEOTIDE SEQUENCE [LARGE SCALE GENOMIC DNA]</scope>
    <source>
        <strain evidence="2">IAP13</strain>
    </source>
</reference>
<evidence type="ECO:0000256" key="1">
    <source>
        <dbReference type="PROSITE-ProRule" id="PRU00221"/>
    </source>
</evidence>
<protein>
    <recommendedName>
        <fullName evidence="4">WD domain, G-beta repeat</fullName>
    </recommendedName>
</protein>
<evidence type="ECO:0008006" key="4">
    <source>
        <dbReference type="Google" id="ProtNLM"/>
    </source>
</evidence>
<dbReference type="Gene3D" id="2.130.10.10">
    <property type="entry name" value="YVTN repeat-like/Quinoprotein amine dehydrogenase"/>
    <property type="match status" value="3"/>
</dbReference>
<dbReference type="PROSITE" id="PS50082">
    <property type="entry name" value="WD_REPEATS_2"/>
    <property type="match status" value="1"/>
</dbReference>
<gene>
    <name evidence="2" type="ORF">QS748_04360</name>
</gene>
<sequence>MRSVLSFMILFVFLSLSIPQQSIAMLELIDQAKDAPLVSTSNIVKIMAPIPLHKQESSGDKVINFHGVNISLNILKMIFHLVSASNDDKEQEAGLSKMTDAINKDNECPVTVISVDNDFNFMMIKQPNEEYLGILSIEPTPKDEFICLPELSLVDQINSLMSIKTTEIDSQGNNTLLQMDDCSIELLKKHHARSSETDDDTSFTLYISCKVKGVAANDNLSSCYEAFLCRQKNFDLGEALNRLSLLNEDDDSQYEEVAQEKSVLIQASLVVKRQILKLLSFRDMLTLRETCLTTKRLIENNKPIFFRSWFYCFTPQQRMSLKEYVKNTTKDDIYALVTQFSTETDIAKDIVMTRYLNYHTEIIFYTRSRLMACCPAFKAENIFSTNESWDRGHQTTFSPDDSYLVIHYTNSLGIDVSEIYELGLSGKWMQGLISCARLNADDNKIYKNVFIDVASFSACNRYIIICWANKTGAIYEMNSEGEWTKKISVTHKPSNCSATFSPDSSHVVTSCYDKTAKIYRLNSDLSGLEEVTINHIGPVALAIFSDNGCSVMTSSKERHTTKNGRSYYMGLTKIHGRNSDSPWTEKLAMYDYGYVVLKGFSPDSRYAMDIVSVKTARIYSLDFFGEWTTPPPIKIHHKKMITSARFSPDSRYLATASNDFTVKIYGRHSKEDNVSKKEEWREQATIYHNEKVSSATFSRDGRHLITSCKDGSAIICGLVSGETWKKKTTISMCVNEFVEAIFSDDSSQALVFSMHSVDSIVKIYEQGQNSEDEWTQKDIIQEGKYIISASFSADGNHIITAGADNIVRIYGWTSDRKLHRKTSIKHDKLIHSARFTHDCSHVVVTHTDSSIKIWRLFLDRDTQK</sequence>
<dbReference type="SMART" id="SM00320">
    <property type="entry name" value="WD40"/>
    <property type="match status" value="5"/>
</dbReference>
<organism evidence="2 3">
    <name type="scientific">Candidatus Endonucleibacter bathymodioli</name>
    <dbReference type="NCBI Taxonomy" id="539814"/>
    <lineage>
        <taxon>Bacteria</taxon>
        <taxon>Pseudomonadati</taxon>
        <taxon>Pseudomonadota</taxon>
        <taxon>Gammaproteobacteria</taxon>
        <taxon>Oceanospirillales</taxon>
        <taxon>Endozoicomonadaceae</taxon>
        <taxon>Candidatus Endonucleibacter</taxon>
    </lineage>
</organism>
<name>A0AA90SCS4_9GAMM</name>
<dbReference type="PANTHER" id="PTHR19879">
    <property type="entry name" value="TRANSCRIPTION INITIATION FACTOR TFIID"/>
    <property type="match status" value="1"/>
</dbReference>
<keyword evidence="1" id="KW-0853">WD repeat</keyword>
<dbReference type="SUPFAM" id="SSF69322">
    <property type="entry name" value="Tricorn protease domain 2"/>
    <property type="match status" value="1"/>
</dbReference>
<accession>A0AA90SCS4</accession>
<dbReference type="PANTHER" id="PTHR19879:SF9">
    <property type="entry name" value="TRANSCRIPTION INITIATION FACTOR TFIID SUBUNIT 5"/>
    <property type="match status" value="1"/>
</dbReference>
<dbReference type="EMBL" id="JASXSV010000004">
    <property type="protein sequence ID" value="MDP0588447.1"/>
    <property type="molecule type" value="Genomic_DNA"/>
</dbReference>
<proteinExistence type="predicted"/>
<dbReference type="InterPro" id="IPR001680">
    <property type="entry name" value="WD40_rpt"/>
</dbReference>
<dbReference type="Pfam" id="PF00400">
    <property type="entry name" value="WD40"/>
    <property type="match status" value="4"/>
</dbReference>
<dbReference type="AlphaFoldDB" id="A0AA90SCS4"/>
<dbReference type="Proteomes" id="UP001178148">
    <property type="component" value="Unassembled WGS sequence"/>
</dbReference>
<dbReference type="InterPro" id="IPR015943">
    <property type="entry name" value="WD40/YVTN_repeat-like_dom_sf"/>
</dbReference>
<comment type="caution">
    <text evidence="2">The sequence shown here is derived from an EMBL/GenBank/DDBJ whole genome shotgun (WGS) entry which is preliminary data.</text>
</comment>
<evidence type="ECO:0000313" key="2">
    <source>
        <dbReference type="EMBL" id="MDP0588447.1"/>
    </source>
</evidence>
<evidence type="ECO:0000313" key="3">
    <source>
        <dbReference type="Proteomes" id="UP001178148"/>
    </source>
</evidence>